<gene>
    <name evidence="1" type="ORF">g.1082</name>
</gene>
<dbReference type="EMBL" id="GECU01034009">
    <property type="protein sequence ID" value="JAS73697.1"/>
    <property type="molecule type" value="Transcribed_RNA"/>
</dbReference>
<evidence type="ECO:0000313" key="1">
    <source>
        <dbReference type="EMBL" id="JAS73697.1"/>
    </source>
</evidence>
<name>A0A1B6HG42_9HEMI</name>
<protein>
    <submittedName>
        <fullName evidence="1">Uncharacterized protein</fullName>
    </submittedName>
</protein>
<reference evidence="1" key="1">
    <citation type="submission" date="2015-11" db="EMBL/GenBank/DDBJ databases">
        <title>De novo transcriptome assembly of four potential Pierce s Disease insect vectors from Arizona vineyards.</title>
        <authorList>
            <person name="Tassone E.E."/>
        </authorList>
    </citation>
    <scope>NUCLEOTIDE SEQUENCE</scope>
</reference>
<accession>A0A1B6HG42</accession>
<dbReference type="AlphaFoldDB" id="A0A1B6HG42"/>
<sequence>PVLEDNLEHLEVQDTQAVEDCQEGPVNQAVEDREEDQVHLDIQEVEGNHQVEDTQEDLAQDIQAAVYNQLDPYNLEVQDYPEVEDSQEFLALQEYPVLEDNLDHLEVQDTRGVEDCQ</sequence>
<feature type="non-terminal residue" evidence="1">
    <location>
        <position position="117"/>
    </location>
</feature>
<organism evidence="1">
    <name type="scientific">Homalodisca liturata</name>
    <dbReference type="NCBI Taxonomy" id="320908"/>
    <lineage>
        <taxon>Eukaryota</taxon>
        <taxon>Metazoa</taxon>
        <taxon>Ecdysozoa</taxon>
        <taxon>Arthropoda</taxon>
        <taxon>Hexapoda</taxon>
        <taxon>Insecta</taxon>
        <taxon>Pterygota</taxon>
        <taxon>Neoptera</taxon>
        <taxon>Paraneoptera</taxon>
        <taxon>Hemiptera</taxon>
        <taxon>Auchenorrhyncha</taxon>
        <taxon>Membracoidea</taxon>
        <taxon>Cicadellidae</taxon>
        <taxon>Cicadellinae</taxon>
        <taxon>Proconiini</taxon>
        <taxon>Homalodisca</taxon>
    </lineage>
</organism>
<feature type="non-terminal residue" evidence="1">
    <location>
        <position position="1"/>
    </location>
</feature>
<proteinExistence type="predicted"/>